<dbReference type="Gene3D" id="3.30.1150.10">
    <property type="match status" value="1"/>
</dbReference>
<feature type="transmembrane region" description="Helical" evidence="2">
    <location>
        <begin position="20"/>
        <end position="38"/>
    </location>
</feature>
<evidence type="ECO:0000256" key="2">
    <source>
        <dbReference type="SAM" id="Phobius"/>
    </source>
</evidence>
<dbReference type="SUPFAM" id="SSF74653">
    <property type="entry name" value="TolA/TonB C-terminal domain"/>
    <property type="match status" value="1"/>
</dbReference>
<dbReference type="KEGG" id="bmed:GYM46_13545"/>
<dbReference type="EMBL" id="CP048751">
    <property type="protein sequence ID" value="QIH73885.1"/>
    <property type="molecule type" value="Genomic_DNA"/>
</dbReference>
<keyword evidence="5" id="KW-1185">Reference proteome</keyword>
<dbReference type="EMBL" id="UXHF01000037">
    <property type="protein sequence ID" value="VDC50384.1"/>
    <property type="molecule type" value="Genomic_DNA"/>
</dbReference>
<feature type="compositionally biased region" description="Pro residues" evidence="1">
    <location>
        <begin position="61"/>
        <end position="73"/>
    </location>
</feature>
<feature type="compositionally biased region" description="Pro residues" evidence="1">
    <location>
        <begin position="88"/>
        <end position="111"/>
    </location>
</feature>
<keyword evidence="2" id="KW-0472">Membrane</keyword>
<dbReference type="Proteomes" id="UP000501325">
    <property type="component" value="Chromosome"/>
</dbReference>
<proteinExistence type="predicted"/>
<dbReference type="Proteomes" id="UP000289220">
    <property type="component" value="Unassembled WGS sequence"/>
</dbReference>
<keyword evidence="2" id="KW-0812">Transmembrane</keyword>
<dbReference type="AlphaFoldDB" id="A0A6G7EJU1"/>
<evidence type="ECO:0000256" key="1">
    <source>
        <dbReference type="SAM" id="MobiDB-lite"/>
    </source>
</evidence>
<dbReference type="RefSeq" id="WP_008259585.1">
    <property type="nucleotide sequence ID" value="NZ_CP048751.1"/>
</dbReference>
<evidence type="ECO:0000313" key="6">
    <source>
        <dbReference type="Proteomes" id="UP000501325"/>
    </source>
</evidence>
<gene>
    <name evidence="4" type="ORF">BREV_BREV_01958</name>
    <name evidence="3" type="ORF">GYM46_13545</name>
</gene>
<evidence type="ECO:0000313" key="3">
    <source>
        <dbReference type="EMBL" id="QIH73885.1"/>
    </source>
</evidence>
<feature type="compositionally biased region" description="Gly residues" evidence="1">
    <location>
        <begin position="126"/>
        <end position="147"/>
    </location>
</feature>
<accession>A0A6G7EJU1</accession>
<protein>
    <submittedName>
        <fullName evidence="3">Energy transducer TonB</fullName>
    </submittedName>
</protein>
<feature type="compositionally biased region" description="Low complexity" evidence="1">
    <location>
        <begin position="112"/>
        <end position="125"/>
    </location>
</feature>
<sequence>MPDAKTPHERRRARRRWRAFVVFVGVAGAELGLALLLGQVKGRAPETLGTQPRPVEVLLYEPPPPISLEPPAPEIGGGAPAAPSRIHTPPPLKQPRPVELPAPPKQAPEPAPVVGVAPAASPAAGFGQGGQGSGSGSGVGSGSGPGAGSTRARVLRSPPVSEIRANHPRAARSRYGNAALSCVVRLDQRLEDCRVISETPAGLGFGEAALRLVDQFRVLPPTEGGRPVEGQRLVVGIDFGNRPR</sequence>
<feature type="region of interest" description="Disordered" evidence="1">
    <location>
        <begin position="60"/>
        <end position="159"/>
    </location>
</feature>
<name>A0A6G7EJU1_9CAUL</name>
<reference evidence="4 5" key="1">
    <citation type="submission" date="2018-11" db="EMBL/GenBank/DDBJ databases">
        <authorList>
            <person name="Peiro R."/>
            <person name="Begona"/>
            <person name="Cbmso G."/>
            <person name="Lopez M."/>
            <person name="Gonzalez S."/>
            <person name="Sacristan E."/>
            <person name="Castillo E."/>
        </authorList>
    </citation>
    <scope>NUCLEOTIDE SEQUENCE [LARGE SCALE GENOMIC DNA]</scope>
    <source>
        <strain evidence="4">Brev_genome</strain>
    </source>
</reference>
<evidence type="ECO:0000313" key="4">
    <source>
        <dbReference type="EMBL" id="VDC50384.1"/>
    </source>
</evidence>
<evidence type="ECO:0000313" key="5">
    <source>
        <dbReference type="Proteomes" id="UP000289220"/>
    </source>
</evidence>
<keyword evidence="2" id="KW-1133">Transmembrane helix</keyword>
<organism evidence="4 5">
    <name type="scientific">Brevundimonas mediterranea</name>
    <dbReference type="NCBI Taxonomy" id="74329"/>
    <lineage>
        <taxon>Bacteria</taxon>
        <taxon>Pseudomonadati</taxon>
        <taxon>Pseudomonadota</taxon>
        <taxon>Alphaproteobacteria</taxon>
        <taxon>Caulobacterales</taxon>
        <taxon>Caulobacteraceae</taxon>
        <taxon>Brevundimonas</taxon>
    </lineage>
</organism>
<reference evidence="3 6" key="2">
    <citation type="submission" date="2020-01" db="EMBL/GenBank/DDBJ databases">
        <authorList>
            <person name="Wang S."/>
        </authorList>
    </citation>
    <scope>NUCLEOTIDE SEQUENCE [LARGE SCALE GENOMIC DNA]</scope>
    <source>
        <strain evidence="3 6">D151-2-6</strain>
    </source>
</reference>